<dbReference type="InterPro" id="IPR000048">
    <property type="entry name" value="IQ_motif_EF-hand-BS"/>
</dbReference>
<feature type="compositionally biased region" description="Basic residues" evidence="1">
    <location>
        <begin position="322"/>
        <end position="333"/>
    </location>
</feature>
<dbReference type="RefSeq" id="XP_003062616.1">
    <property type="nucleotide sequence ID" value="XM_003062570.1"/>
</dbReference>
<accession>C1N3I2</accession>
<dbReference type="GeneID" id="9687822"/>
<evidence type="ECO:0000313" key="3">
    <source>
        <dbReference type="Proteomes" id="UP000001876"/>
    </source>
</evidence>
<name>C1N3I2_MICPC</name>
<evidence type="ECO:0000313" key="2">
    <source>
        <dbReference type="EMBL" id="EEH53435.1"/>
    </source>
</evidence>
<dbReference type="CDD" id="cd23767">
    <property type="entry name" value="IQCD"/>
    <property type="match status" value="1"/>
</dbReference>
<dbReference type="PROSITE" id="PS50096">
    <property type="entry name" value="IQ"/>
    <property type="match status" value="2"/>
</dbReference>
<sequence>MGIRIDPRARLVVGSAAMENITKRGGGPHHMHRAAFDGALDKNGRASYVRFEFPFAKVPSTGGESEASSAADDSSDARAREPTAPFPIRGHFDAATPWKLDDPALATDAWAPQTNFARFHYIMRDLTNDPAGASGPWDERGESTLNPQMDAAERYYQPIKNHPHDATTPLEKKLVPTKARTQTTTRFKSYQSESIVSEPVNIRDLAAYVKTMRPRCAHDLKPMCYLLQSLTEQLLDDKIAFAAEEREALRKELRKKSDRLDAYVRACGADAPERAEEAAAAKIQAAARSRAARKRADAKRREREAKRRGSAATRIQAAHRGNMARKKVKEMKG</sequence>
<keyword evidence="3" id="KW-1185">Reference proteome</keyword>
<feature type="region of interest" description="Disordered" evidence="1">
    <location>
        <begin position="289"/>
        <end position="333"/>
    </location>
</feature>
<feature type="region of interest" description="Disordered" evidence="1">
    <location>
        <begin position="59"/>
        <end position="92"/>
    </location>
</feature>
<proteinExistence type="predicted"/>
<gene>
    <name evidence="2" type="ORF">MICPUCDRAFT_70881</name>
</gene>
<protein>
    <submittedName>
        <fullName evidence="2">Predicted protein</fullName>
    </submittedName>
</protein>
<dbReference type="SMART" id="SM00015">
    <property type="entry name" value="IQ"/>
    <property type="match status" value="2"/>
</dbReference>
<dbReference type="KEGG" id="mpp:MICPUCDRAFT_70881"/>
<organism evidence="3">
    <name type="scientific">Micromonas pusilla (strain CCMP1545)</name>
    <name type="common">Picoplanktonic green alga</name>
    <dbReference type="NCBI Taxonomy" id="564608"/>
    <lineage>
        <taxon>Eukaryota</taxon>
        <taxon>Viridiplantae</taxon>
        <taxon>Chlorophyta</taxon>
        <taxon>Mamiellophyceae</taxon>
        <taxon>Mamiellales</taxon>
        <taxon>Mamiellaceae</taxon>
        <taxon>Micromonas</taxon>
    </lineage>
</organism>
<dbReference type="AlphaFoldDB" id="C1N3I2"/>
<reference evidence="2 3" key="1">
    <citation type="journal article" date="2009" name="Science">
        <title>Green evolution and dynamic adaptations revealed by genomes of the marine picoeukaryotes Micromonas.</title>
        <authorList>
            <person name="Worden A.Z."/>
            <person name="Lee J.H."/>
            <person name="Mock T."/>
            <person name="Rouze P."/>
            <person name="Simmons M.P."/>
            <person name="Aerts A.L."/>
            <person name="Allen A.E."/>
            <person name="Cuvelier M.L."/>
            <person name="Derelle E."/>
            <person name="Everett M.V."/>
            <person name="Foulon E."/>
            <person name="Grimwood J."/>
            <person name="Gundlach H."/>
            <person name="Henrissat B."/>
            <person name="Napoli C."/>
            <person name="McDonald S.M."/>
            <person name="Parker M.S."/>
            <person name="Rombauts S."/>
            <person name="Salamov A."/>
            <person name="Von Dassow P."/>
            <person name="Badger J.H."/>
            <person name="Coutinho P.M."/>
            <person name="Demir E."/>
            <person name="Dubchak I."/>
            <person name="Gentemann C."/>
            <person name="Eikrem W."/>
            <person name="Gready J.E."/>
            <person name="John U."/>
            <person name="Lanier W."/>
            <person name="Lindquist E.A."/>
            <person name="Lucas S."/>
            <person name="Mayer K.F."/>
            <person name="Moreau H."/>
            <person name="Not F."/>
            <person name="Otillar R."/>
            <person name="Panaud O."/>
            <person name="Pangilinan J."/>
            <person name="Paulsen I."/>
            <person name="Piegu B."/>
            <person name="Poliakov A."/>
            <person name="Robbens S."/>
            <person name="Schmutz J."/>
            <person name="Toulza E."/>
            <person name="Wyss T."/>
            <person name="Zelensky A."/>
            <person name="Zhou K."/>
            <person name="Armbrust E.V."/>
            <person name="Bhattacharya D."/>
            <person name="Goodenough U.W."/>
            <person name="Van de Peer Y."/>
            <person name="Grigoriev I.V."/>
        </authorList>
    </citation>
    <scope>NUCLEOTIDE SEQUENCE [LARGE SCALE GENOMIC DNA]</scope>
    <source>
        <strain evidence="2 3">CCMP1545</strain>
    </source>
</reference>
<dbReference type="EMBL" id="GG663746">
    <property type="protein sequence ID" value="EEH53435.1"/>
    <property type="molecule type" value="Genomic_DNA"/>
</dbReference>
<dbReference type="Pfam" id="PF00612">
    <property type="entry name" value="IQ"/>
    <property type="match status" value="2"/>
</dbReference>
<evidence type="ECO:0000256" key="1">
    <source>
        <dbReference type="SAM" id="MobiDB-lite"/>
    </source>
</evidence>
<dbReference type="Proteomes" id="UP000001876">
    <property type="component" value="Unassembled WGS sequence"/>
</dbReference>
<dbReference type="Gene3D" id="1.20.5.190">
    <property type="match status" value="1"/>
</dbReference>